<evidence type="ECO:0000313" key="6">
    <source>
        <dbReference type="EMBL" id="OUR80961.1"/>
    </source>
</evidence>
<keyword evidence="3" id="KW-1133">Transmembrane helix</keyword>
<feature type="domain" description="Cadherin" evidence="5">
    <location>
        <begin position="2"/>
        <end position="86"/>
    </location>
</feature>
<gene>
    <name evidence="6" type="ORF">A9Q75_09900</name>
</gene>
<comment type="caution">
    <text evidence="6">The sequence shown here is derived from an EMBL/GenBank/DDBJ whole genome shotgun (WGS) entry which is preliminary data.</text>
</comment>
<dbReference type="PROSITE" id="PS50268">
    <property type="entry name" value="CADHERIN_2"/>
    <property type="match status" value="4"/>
</dbReference>
<evidence type="ECO:0000313" key="7">
    <source>
        <dbReference type="Proteomes" id="UP000243053"/>
    </source>
</evidence>
<evidence type="ECO:0000256" key="1">
    <source>
        <dbReference type="ARBA" id="ARBA00004167"/>
    </source>
</evidence>
<keyword evidence="4" id="KW-0325">Glycoprotein</keyword>
<dbReference type="Pfam" id="PF00028">
    <property type="entry name" value="Cadherin"/>
    <property type="match status" value="4"/>
</dbReference>
<dbReference type="PANTHER" id="PTHR24028:SF328">
    <property type="entry name" value="CADHERIN-3"/>
    <property type="match status" value="1"/>
</dbReference>
<dbReference type="PRINTS" id="PR00205">
    <property type="entry name" value="CADHERIN"/>
</dbReference>
<dbReference type="Gene3D" id="2.60.40.60">
    <property type="entry name" value="Cadherins"/>
    <property type="match status" value="4"/>
</dbReference>
<evidence type="ECO:0000256" key="4">
    <source>
        <dbReference type="ARBA" id="ARBA00023180"/>
    </source>
</evidence>
<organism evidence="6 7">
    <name type="scientific">Colwellia psychrerythraea</name>
    <name type="common">Vibrio psychroerythus</name>
    <dbReference type="NCBI Taxonomy" id="28229"/>
    <lineage>
        <taxon>Bacteria</taxon>
        <taxon>Pseudomonadati</taxon>
        <taxon>Pseudomonadota</taxon>
        <taxon>Gammaproteobacteria</taxon>
        <taxon>Alteromonadales</taxon>
        <taxon>Colwelliaceae</taxon>
        <taxon>Colwellia</taxon>
    </lineage>
</organism>
<name>A0A1Y5EE24_COLPS</name>
<feature type="domain" description="Cadherin" evidence="5">
    <location>
        <begin position="87"/>
        <end position="189"/>
    </location>
</feature>
<dbReference type="SUPFAM" id="SSF49313">
    <property type="entry name" value="Cadherin-like"/>
    <property type="match status" value="4"/>
</dbReference>
<dbReference type="CDD" id="cd11304">
    <property type="entry name" value="Cadherin_repeat"/>
    <property type="match status" value="4"/>
</dbReference>
<dbReference type="Proteomes" id="UP000243053">
    <property type="component" value="Unassembled WGS sequence"/>
</dbReference>
<dbReference type="InterPro" id="IPR050174">
    <property type="entry name" value="Protocadherin/Cadherin-CA"/>
</dbReference>
<evidence type="ECO:0000256" key="3">
    <source>
        <dbReference type="ARBA" id="ARBA00022989"/>
    </source>
</evidence>
<proteinExistence type="predicted"/>
<keyword evidence="3" id="KW-0472">Membrane</keyword>
<feature type="domain" description="Cadherin" evidence="5">
    <location>
        <begin position="190"/>
        <end position="292"/>
    </location>
</feature>
<feature type="domain" description="Cadherin" evidence="5">
    <location>
        <begin position="293"/>
        <end position="387"/>
    </location>
</feature>
<evidence type="ECO:0000256" key="2">
    <source>
        <dbReference type="ARBA" id="ARBA00022692"/>
    </source>
</evidence>
<keyword evidence="2" id="KW-0812">Transmembrane</keyword>
<dbReference type="InterPro" id="IPR002126">
    <property type="entry name" value="Cadherin-like_dom"/>
</dbReference>
<dbReference type="GO" id="GO:0005509">
    <property type="term" value="F:calcium ion binding"/>
    <property type="evidence" value="ECO:0007669"/>
    <property type="project" value="InterPro"/>
</dbReference>
<dbReference type="InterPro" id="IPR015919">
    <property type="entry name" value="Cadherin-like_sf"/>
</dbReference>
<reference evidence="7" key="1">
    <citation type="journal article" date="2017" name="Proc. Natl. Acad. Sci. U.S.A.">
        <title>Simulation of Deepwater Horizon oil plume reveals substrate specialization within a complex community of hydrocarbon degraders.</title>
        <authorList>
            <person name="Hu P."/>
            <person name="Dubinsky E.A."/>
            <person name="Probst A.J."/>
            <person name="Wang J."/>
            <person name="Sieber C.M.K."/>
            <person name="Tom L.M."/>
            <person name="Gardinali P."/>
            <person name="Banfield J.F."/>
            <person name="Atlas R.M."/>
            <person name="Andersen G.L."/>
        </authorList>
    </citation>
    <scope>NUCLEOTIDE SEQUENCE [LARGE SCALE GENOMIC DNA]</scope>
</reference>
<dbReference type="SMART" id="SM00112">
    <property type="entry name" value="CA"/>
    <property type="match status" value="4"/>
</dbReference>
<protein>
    <recommendedName>
        <fullName evidence="5">Cadherin domain-containing protein</fullName>
    </recommendedName>
</protein>
<sequence length="394" mass="39683">MVYTVTSTDSGDISTGATAYSLKAGDDAALFTINSSTGAVTLTANPDDESKGDYSFTVVATDAAGNSSEQAITLDITDLDEVGPTITSASSATALDENSGAGQVVYTVTSTDSGDIATGAPTYSLKAGADAALFTINNSTGAVTLTANPDDETKGDYNFTVVATDTAGNSSEQAITLDITDLDEVAPTITSASSAVALDENSGAGQVVYTVTSTDSDDVATGATAYSLKTGDDAALFTINSSTGAVTLTANPDDENKADYSFTVVATDAAGNSSEQAITLDITDLDEVAPTITSASSAVALDENSGAGQVVYTVTSTDSDDVATGATAYSLKTGDDAALFTINSSTGAVTLTANPDDENKADYSFTVVATDGAGNSTEQASRSILLILMMLHQR</sequence>
<dbReference type="EMBL" id="MAAF01000056">
    <property type="protein sequence ID" value="OUR80961.1"/>
    <property type="molecule type" value="Genomic_DNA"/>
</dbReference>
<comment type="subcellular location">
    <subcellularLocation>
        <location evidence="1">Membrane</location>
        <topology evidence="1">Single-pass membrane protein</topology>
    </subcellularLocation>
</comment>
<dbReference type="PANTHER" id="PTHR24028">
    <property type="entry name" value="CADHERIN-87A"/>
    <property type="match status" value="1"/>
</dbReference>
<dbReference type="GO" id="GO:0007156">
    <property type="term" value="P:homophilic cell adhesion via plasma membrane adhesion molecules"/>
    <property type="evidence" value="ECO:0007669"/>
    <property type="project" value="InterPro"/>
</dbReference>
<dbReference type="GO" id="GO:0005886">
    <property type="term" value="C:plasma membrane"/>
    <property type="evidence" value="ECO:0007669"/>
    <property type="project" value="TreeGrafter"/>
</dbReference>
<dbReference type="AlphaFoldDB" id="A0A1Y5EE24"/>
<accession>A0A1Y5EE24</accession>
<evidence type="ECO:0000259" key="5">
    <source>
        <dbReference type="PROSITE" id="PS50268"/>
    </source>
</evidence>